<comment type="caution">
    <text evidence="1">The sequence shown here is derived from an EMBL/GenBank/DDBJ whole genome shotgun (WGS) entry which is preliminary data.</text>
</comment>
<sequence length="559" mass="62673">MTGSQIPTSPTPETMNRLEVESASSTSLPNSVPYYNISDHHSSLDTVSLLRGQPQYTNTSHLNLGTSTGNRSSGIAGALVKVDTPRNDDTFNQVPKRFSQFILDQQNPYVAQRLDNLSLNSLSVSEQLRERRLKRRTFSRASRQNKTGTATQSLTSGFGHSAVARSSTNISESMGSQATIFSTRDQLINRRATRRRQRPHLHAAASEGSTLSRQNAVRIKQGGWFYRLRIRLARLAKKLKYRFFASSKRTGSVKRHGKRKVSISHPNRRLGVAPETVPFLDENLKLMAGAYPVHLRSRSPQKRMEENQKMKNAKNQEMQNLQNLQNLNQNSQLPVSASQPPASGSRRSLASSSTPPPVPPHFVRRSMTAPLFDDTNDTIELWRQYLAHVVCRRVLLRQEINQFQNYLAGQDPLLHRLSAIRTQMPRASYQAVVKNVGDSSSEYETVSDFSGSSILEGSEFSQNVLHRRSMLGEMLDYDSDGVSVTSQNLESDYSHQTNQSNSQSFLSKNSNSTESSELSAMKRYGTVRRHKLQKSVTPSLGSLRRSPGVQMDLNGHSRE</sequence>
<protein>
    <submittedName>
        <fullName evidence="1">Uncharacterized protein</fullName>
    </submittedName>
</protein>
<keyword evidence="2" id="KW-1185">Reference proteome</keyword>
<proteinExistence type="predicted"/>
<dbReference type="Proteomes" id="UP001241377">
    <property type="component" value="Unassembled WGS sequence"/>
</dbReference>
<dbReference type="EMBL" id="JASBWR010000006">
    <property type="protein sequence ID" value="KAJ9111936.1"/>
    <property type="molecule type" value="Genomic_DNA"/>
</dbReference>
<accession>A0ACC2WKJ2</accession>
<evidence type="ECO:0000313" key="2">
    <source>
        <dbReference type="Proteomes" id="UP001241377"/>
    </source>
</evidence>
<name>A0ACC2WKJ2_9TREE</name>
<organism evidence="1 2">
    <name type="scientific">Naganishia cerealis</name>
    <dbReference type="NCBI Taxonomy" id="610337"/>
    <lineage>
        <taxon>Eukaryota</taxon>
        <taxon>Fungi</taxon>
        <taxon>Dikarya</taxon>
        <taxon>Basidiomycota</taxon>
        <taxon>Agaricomycotina</taxon>
        <taxon>Tremellomycetes</taxon>
        <taxon>Filobasidiales</taxon>
        <taxon>Filobasidiaceae</taxon>
        <taxon>Naganishia</taxon>
    </lineage>
</organism>
<gene>
    <name evidence="1" type="ORF">QFC19_000858</name>
</gene>
<evidence type="ECO:0000313" key="1">
    <source>
        <dbReference type="EMBL" id="KAJ9111936.1"/>
    </source>
</evidence>
<reference evidence="1" key="1">
    <citation type="submission" date="2023-04" db="EMBL/GenBank/DDBJ databases">
        <title>Draft Genome sequencing of Naganishia species isolated from polar environments using Oxford Nanopore Technology.</title>
        <authorList>
            <person name="Leo P."/>
            <person name="Venkateswaran K."/>
        </authorList>
    </citation>
    <scope>NUCLEOTIDE SEQUENCE</scope>
    <source>
        <strain evidence="1">MNA-CCFEE 5261</strain>
    </source>
</reference>